<reference evidence="6" key="1">
    <citation type="journal article" date="2020" name="BMC Genomics">
        <title>Correction to: Identification and distribution of gene clusters required for synthesis of sphingolipid metabolism inhibitors in diverse species of the filamentous fungus Fusarium.</title>
        <authorList>
            <person name="Kim H.S."/>
            <person name="Lohmar J.M."/>
            <person name="Busman M."/>
            <person name="Brown D.W."/>
            <person name="Naumann T.A."/>
            <person name="Divon H.H."/>
            <person name="Lysoe E."/>
            <person name="Uhlig S."/>
            <person name="Proctor R.H."/>
        </authorList>
    </citation>
    <scope>NUCLEOTIDE SEQUENCE</scope>
    <source>
        <strain evidence="6">NRRL 20472</strain>
    </source>
</reference>
<name>A0A8H4XA91_9HYPO</name>
<evidence type="ECO:0000256" key="1">
    <source>
        <dbReference type="ARBA" id="ARBA00022737"/>
    </source>
</evidence>
<dbReference type="Gene3D" id="3.40.50.300">
    <property type="entry name" value="P-loop containing nucleotide triphosphate hydrolases"/>
    <property type="match status" value="1"/>
</dbReference>
<dbReference type="PROSITE" id="PS50088">
    <property type="entry name" value="ANK_REPEAT"/>
    <property type="match status" value="4"/>
</dbReference>
<dbReference type="Pfam" id="PF24883">
    <property type="entry name" value="NPHP3_N"/>
    <property type="match status" value="1"/>
</dbReference>
<dbReference type="SMART" id="SM00248">
    <property type="entry name" value="ANK"/>
    <property type="match status" value="13"/>
</dbReference>
<dbReference type="EMBL" id="JABEXW010000225">
    <property type="protein sequence ID" value="KAF4967728.1"/>
    <property type="molecule type" value="Genomic_DNA"/>
</dbReference>
<evidence type="ECO:0000259" key="5">
    <source>
        <dbReference type="Pfam" id="PF24883"/>
    </source>
</evidence>
<evidence type="ECO:0000313" key="7">
    <source>
        <dbReference type="Proteomes" id="UP000622797"/>
    </source>
</evidence>
<organism evidence="6 7">
    <name type="scientific">Fusarium sarcochroum</name>
    <dbReference type="NCBI Taxonomy" id="1208366"/>
    <lineage>
        <taxon>Eukaryota</taxon>
        <taxon>Fungi</taxon>
        <taxon>Dikarya</taxon>
        <taxon>Ascomycota</taxon>
        <taxon>Pezizomycotina</taxon>
        <taxon>Sordariomycetes</taxon>
        <taxon>Hypocreomycetidae</taxon>
        <taxon>Hypocreales</taxon>
        <taxon>Nectriaceae</taxon>
        <taxon>Fusarium</taxon>
        <taxon>Fusarium lateritium species complex</taxon>
    </lineage>
</organism>
<feature type="domain" description="Nephrocystin 3-like N-terminal" evidence="5">
    <location>
        <begin position="213"/>
        <end position="379"/>
    </location>
</feature>
<gene>
    <name evidence="6" type="ORF">FSARC_4789</name>
</gene>
<keyword evidence="2 3" id="KW-0040">ANK repeat</keyword>
<dbReference type="Pfam" id="PF17111">
    <property type="entry name" value="PigL_N"/>
    <property type="match status" value="1"/>
</dbReference>
<accession>A0A8H4XA91</accession>
<comment type="caution">
    <text evidence="6">The sequence shown here is derived from an EMBL/GenBank/DDBJ whole genome shotgun (WGS) entry which is preliminary data.</text>
</comment>
<feature type="repeat" description="ANK" evidence="3">
    <location>
        <begin position="1543"/>
        <end position="1575"/>
    </location>
</feature>
<keyword evidence="7" id="KW-1185">Reference proteome</keyword>
<feature type="repeat" description="ANK" evidence="3">
    <location>
        <begin position="951"/>
        <end position="983"/>
    </location>
</feature>
<evidence type="ECO:0000259" key="4">
    <source>
        <dbReference type="Pfam" id="PF17111"/>
    </source>
</evidence>
<dbReference type="PANTHER" id="PTHR24198">
    <property type="entry name" value="ANKYRIN REPEAT AND PROTEIN KINASE DOMAIN-CONTAINING PROTEIN"/>
    <property type="match status" value="1"/>
</dbReference>
<dbReference type="OrthoDB" id="194358at2759"/>
<feature type="repeat" description="ANK" evidence="3">
    <location>
        <begin position="1576"/>
        <end position="1601"/>
    </location>
</feature>
<dbReference type="Pfam" id="PF12796">
    <property type="entry name" value="Ank_2"/>
    <property type="match status" value="1"/>
</dbReference>
<evidence type="ECO:0000313" key="6">
    <source>
        <dbReference type="EMBL" id="KAF4967728.1"/>
    </source>
</evidence>
<dbReference type="SUPFAM" id="SSF52540">
    <property type="entry name" value="P-loop containing nucleoside triphosphate hydrolases"/>
    <property type="match status" value="1"/>
</dbReference>
<dbReference type="SUPFAM" id="SSF48403">
    <property type="entry name" value="Ankyrin repeat"/>
    <property type="match status" value="3"/>
</dbReference>
<dbReference type="InterPro" id="IPR056884">
    <property type="entry name" value="NPHP3-like_N"/>
</dbReference>
<feature type="domain" description="Azaphilone pigments biosynthesis cluster protein L N-terminal" evidence="4">
    <location>
        <begin position="2"/>
        <end position="153"/>
    </location>
</feature>
<dbReference type="Gene3D" id="1.25.40.20">
    <property type="entry name" value="Ankyrin repeat-containing domain"/>
    <property type="match status" value="4"/>
</dbReference>
<dbReference type="PANTHER" id="PTHR24198:SF165">
    <property type="entry name" value="ANKYRIN REPEAT-CONTAINING PROTEIN-RELATED"/>
    <property type="match status" value="1"/>
</dbReference>
<dbReference type="PROSITE" id="PS50297">
    <property type="entry name" value="ANK_REP_REGION"/>
    <property type="match status" value="3"/>
</dbReference>
<evidence type="ECO:0000256" key="2">
    <source>
        <dbReference type="ARBA" id="ARBA00023043"/>
    </source>
</evidence>
<dbReference type="Proteomes" id="UP000622797">
    <property type="component" value="Unassembled WGS sequence"/>
</dbReference>
<keyword evidence="1" id="KW-0677">Repeat</keyword>
<sequence>MADPLSIAASIAGIISLTDTVFRHVFRYSRTASGAKEEVQQLSDEINSFASVLRSLHAVACHLEAEGQEFESALRVEHLSQCERTFQKIERRVKKTADRFNASRLQGLVQQMKWPYSVLETKDLLADISRYKDTISLAASADNMQQLQLLLSKQAENHDKTGKILSKTLDKVEISTHILLDNQKKDILAFFMKPDGNPQPNLDQSIKWRQPLTGTWLLESEELEQWFTTPGSRLWLKGIPGGGKTILAGAVIQEALTRSSSSNSSLGVAFYFCDYKDDKTHSPINILGAIAYQLALQRDDAFELLEAYHKILHPRRALSQSPDVDDLRATIQKMTETFDQAFIIIDGVDECVDDVEDVARALKDLADDADTTSIAVFSRDEEEIRAELEYDFTKINIAARTEDVETYIRTEMKQRESRGQPIVNNASVQEKIESELVTRARGMFRWVACQLDYLSELGTDSDRLEALDDLPPTLHDSYLRILRRLSKLPAKTQSKVQLCLQILAFFPIPLPIKELCAAVSTPEKLGARLEHIVDESFIARKCSSLIRKSADGRFFEFAHFTVQEFLADETLLAVAGFAPYRISRSQDQPAIGLLCLKFIQLENFDVEPSEVSDILKVKLGPTDPLTFYHFAAMQWPRLTADGLNNTYLLGAAKSLFRPNVNGRYYLWAFKFTEEMSFWAIQAIQGQFNKSKVDERFSGDDGLMASVHPLHIAAALNLPEVCSFLIQQGANVGKPSHLGTPLDLSQASFLNLYHWYSSLQRLIVDIPRPESEFLRLISPCSERRNATLACLLEAGATLSNDRQFLFLDSMVISCHLQDFSSTITLLSSGFVPPQDEIEKFGGCVDLWWTLRQHSSRLESALERFNEYLQQSSALNGNWGFELRKIIWSAAVAMELPFTKDPHRTDTRISLSSEALKTQVVYAIAEDNSQALTTYLNDGRIDLSEIGYSRANLSETLLHLAVRRNAVNCVSLLLDKGGDPYIKNSFGYDAVLLTSGSMDMSSILNVFVRHGVSLLSTIEGDLTIWHLAAEMLVPDSQFLNILFTSNIQETQQGLLMKSKDGRTPLAVALSVIHNPTNPDPAMERNVLAFINHCNDVPCFWDAQEPVFPLALSCGSKAIVQKLLELRDNPKTSGLADAKPLHHLAPSVSWQWVEYLKSLFPGATESRYLGRLSIESYVDACLRAGEGPNNEVLDQLAFDGLFRCQDENGTDSWTFICSAYDRFEFEVLSKNYTAFKAASAYFLSHGCIEVYEDTNSKCALAPFISLLARWPNAIPWPYDVVDNQVLSEAITTSRLWDSKSQLSIRFLKRAIWNCHQQTIKVLLEHEVDIHHPVDNTTVIQFACLQAWQKGGAPGWKDTMKLVLSHSDSEGLNGFSSIHPGLGLIHYLAHPNWAEAEATWMIDQLVANGADINGVDEQLPFHERTTPLVHHITVSSFLCAETLLDKGANPNGEDALPGTGQDLSLRPVHACVLRKNVSLLRKMLQVSRETDVSIDWEALYLFSIKVDDMELIGPMTGFQMVCYTGFLEAFNFFLEEDLINIELKTGGGLTPLHLAAMRGHETIVTRLVQCGHEVMALDDDDYTPLHFAVQNRHLAVTRALIQLGARDSITGFSQNALNSLLNQLKSAIEGGILEDCRDLQAEGCPLDGVIPGTNGLSPLIYSMECGELDITDWLLDQGASTVQYCYRDGVSPITAMDFALGDDDLAGVLPAILRRFTDQGGNWEEIALHSLSKAIRNENDPGLRTVLAYLDKLSSEKPPFQQILPRILARSFGSRKENTDSRYTSPILNDAMHGESVEVARLLLEYGAAVDLVDSDGDTPLACTRSREMAELLVHYGASVTPLFTESIPNLLERWEGWSVGMVETLARVVTREEMLASLKWLDWSPTAIFHPLETPKTTIGSLMELKSMGLSSDHTWKTGSYLFGLEYGDGLEYILNSDDELGDMEPFPWNLYGTLAFARMTFLGTHFRHVRRRFGSETLQRFANLNPEKGWSPLCRAASQNAIDKMENCLSLGADIEFEGCPLGSALMIASVCGQLPAVKLLIRKGAKVCYTGRHGFLSVFSVARSKSVKSWLLAGRFYDQTRIKQVPEDEPDNQTRPWSGFAQARHKLHGFEYIREDEARIDYAKRLAWYKKKMRGRVAPYIEGLVYDRHQGSFEILIR</sequence>
<dbReference type="Pfam" id="PF00023">
    <property type="entry name" value="Ank"/>
    <property type="match status" value="2"/>
</dbReference>
<dbReference type="InterPro" id="IPR031348">
    <property type="entry name" value="PigL_N"/>
</dbReference>
<protein>
    <recommendedName>
        <fullName evidence="8">Ankyrin</fullName>
    </recommendedName>
</protein>
<proteinExistence type="predicted"/>
<dbReference type="PRINTS" id="PR01415">
    <property type="entry name" value="ANKYRIN"/>
</dbReference>
<dbReference type="InterPro" id="IPR002110">
    <property type="entry name" value="Ankyrin_rpt"/>
</dbReference>
<reference evidence="6" key="2">
    <citation type="submission" date="2020-05" db="EMBL/GenBank/DDBJ databases">
        <authorList>
            <person name="Kim H.-S."/>
            <person name="Proctor R.H."/>
            <person name="Brown D.W."/>
        </authorList>
    </citation>
    <scope>NUCLEOTIDE SEQUENCE</scope>
    <source>
        <strain evidence="6">NRRL 20472</strain>
    </source>
</reference>
<evidence type="ECO:0000256" key="3">
    <source>
        <dbReference type="PROSITE-ProRule" id="PRU00023"/>
    </source>
</evidence>
<evidence type="ECO:0008006" key="8">
    <source>
        <dbReference type="Google" id="ProtNLM"/>
    </source>
</evidence>
<dbReference type="InterPro" id="IPR027417">
    <property type="entry name" value="P-loop_NTPase"/>
</dbReference>
<feature type="repeat" description="ANK" evidence="3">
    <location>
        <begin position="704"/>
        <end position="736"/>
    </location>
</feature>
<dbReference type="InterPro" id="IPR036770">
    <property type="entry name" value="Ankyrin_rpt-contain_sf"/>
</dbReference>